<name>A0AAW1X9P0_RUBAR</name>
<evidence type="ECO:0000313" key="12">
    <source>
        <dbReference type="Proteomes" id="UP001457282"/>
    </source>
</evidence>
<dbReference type="PANTHER" id="PTHR31657:SF40">
    <property type="entry name" value="ETHYLENE-RESPONSIVE TRANSCRIPTION FACTOR ERF062"/>
    <property type="match status" value="1"/>
</dbReference>
<evidence type="ECO:0000256" key="7">
    <source>
        <dbReference type="ARBA" id="ARBA00023242"/>
    </source>
</evidence>
<protein>
    <recommendedName>
        <fullName evidence="10">AP2/ERF domain-containing protein</fullName>
    </recommendedName>
</protein>
<feature type="domain" description="AP2/ERF" evidence="10">
    <location>
        <begin position="213"/>
        <end position="270"/>
    </location>
</feature>
<keyword evidence="2" id="KW-0936">Ethylene signaling pathway</keyword>
<dbReference type="InterPro" id="IPR001471">
    <property type="entry name" value="AP2/ERF_dom"/>
</dbReference>
<dbReference type="PRINTS" id="PR00367">
    <property type="entry name" value="ETHRSPELEMNT"/>
</dbReference>
<dbReference type="InterPro" id="IPR016177">
    <property type="entry name" value="DNA-bd_dom_sf"/>
</dbReference>
<dbReference type="InterPro" id="IPR036955">
    <property type="entry name" value="AP2/ERF_dom_sf"/>
</dbReference>
<dbReference type="FunFam" id="3.30.730.10:FF:000001">
    <property type="entry name" value="Ethylene-responsive transcription factor 2"/>
    <property type="match status" value="1"/>
</dbReference>
<keyword evidence="5" id="KW-0010">Activator</keyword>
<dbReference type="EMBL" id="JBEDUW010000004">
    <property type="protein sequence ID" value="KAK9933229.1"/>
    <property type="molecule type" value="Genomic_DNA"/>
</dbReference>
<gene>
    <name evidence="11" type="ORF">M0R45_020432</name>
</gene>
<evidence type="ECO:0000256" key="4">
    <source>
        <dbReference type="ARBA" id="ARBA00023125"/>
    </source>
</evidence>
<evidence type="ECO:0000256" key="6">
    <source>
        <dbReference type="ARBA" id="ARBA00023163"/>
    </source>
</evidence>
<dbReference type="Proteomes" id="UP001457282">
    <property type="component" value="Unassembled WGS sequence"/>
</dbReference>
<dbReference type="PROSITE" id="PS51032">
    <property type="entry name" value="AP2_ERF"/>
    <property type="match status" value="1"/>
</dbReference>
<dbReference type="PANTHER" id="PTHR31657">
    <property type="entry name" value="ETHYLENE-RESPONSIVE TRANSCRIPTION FACTOR ERF061"/>
    <property type="match status" value="1"/>
</dbReference>
<dbReference type="GO" id="GO:0000976">
    <property type="term" value="F:transcription cis-regulatory region binding"/>
    <property type="evidence" value="ECO:0007669"/>
    <property type="project" value="UniProtKB-ARBA"/>
</dbReference>
<feature type="region of interest" description="Disordered" evidence="9">
    <location>
        <begin position="88"/>
        <end position="108"/>
    </location>
</feature>
<dbReference type="InterPro" id="IPR051758">
    <property type="entry name" value="ERF/AP2-like"/>
</dbReference>
<feature type="region of interest" description="Disordered" evidence="9">
    <location>
        <begin position="307"/>
        <end position="361"/>
    </location>
</feature>
<dbReference type="AlphaFoldDB" id="A0AAW1X9P0"/>
<evidence type="ECO:0000259" key="10">
    <source>
        <dbReference type="PROSITE" id="PS51032"/>
    </source>
</evidence>
<dbReference type="Gene3D" id="3.30.730.10">
    <property type="entry name" value="AP2/ERF domain"/>
    <property type="match status" value="1"/>
</dbReference>
<evidence type="ECO:0000313" key="11">
    <source>
        <dbReference type="EMBL" id="KAK9933229.1"/>
    </source>
</evidence>
<evidence type="ECO:0000256" key="2">
    <source>
        <dbReference type="ARBA" id="ARBA00022745"/>
    </source>
</evidence>
<accession>A0AAW1X9P0</accession>
<keyword evidence="12" id="KW-1185">Reference proteome</keyword>
<feature type="region of interest" description="Disordered" evidence="9">
    <location>
        <begin position="189"/>
        <end position="213"/>
    </location>
</feature>
<organism evidence="11 12">
    <name type="scientific">Rubus argutus</name>
    <name type="common">Southern blackberry</name>
    <dbReference type="NCBI Taxonomy" id="59490"/>
    <lineage>
        <taxon>Eukaryota</taxon>
        <taxon>Viridiplantae</taxon>
        <taxon>Streptophyta</taxon>
        <taxon>Embryophyta</taxon>
        <taxon>Tracheophyta</taxon>
        <taxon>Spermatophyta</taxon>
        <taxon>Magnoliopsida</taxon>
        <taxon>eudicotyledons</taxon>
        <taxon>Gunneridae</taxon>
        <taxon>Pentapetalae</taxon>
        <taxon>rosids</taxon>
        <taxon>fabids</taxon>
        <taxon>Rosales</taxon>
        <taxon>Rosaceae</taxon>
        <taxon>Rosoideae</taxon>
        <taxon>Rosoideae incertae sedis</taxon>
        <taxon>Rubus</taxon>
    </lineage>
</organism>
<feature type="region of interest" description="Disordered" evidence="9">
    <location>
        <begin position="45"/>
        <end position="66"/>
    </location>
</feature>
<proteinExistence type="inferred from homology"/>
<comment type="similarity">
    <text evidence="8">Belongs to the AP2/ERF transcription factor family. ERF subfamily.</text>
</comment>
<feature type="compositionally biased region" description="Low complexity" evidence="9">
    <location>
        <begin position="99"/>
        <end position="108"/>
    </location>
</feature>
<keyword evidence="7" id="KW-0539">Nucleus</keyword>
<sequence length="406" mass="44779">MKDKFPKMETFIPKHLPSYFPGMASSTGSNLLDDLAIWGVSGSKSSLSPESSASSSADEVSGNSRLINNTNPFVPLDFLETFPELNRAHVSDQPPTSPPSLSSNTSNFPNLTLFLQEPTALINPSSKCDEPTFSSLSTSFPVPQLEPIDHCQTGIDQWLKISQTLANNPSNGFNDYWLSATKTQAMKYSGRSRLQNQKEKQPSAPMPSAQGKLFRGVRQRHWGKWVAEIRLPRNRTRVWLGTFNTAEEAASAYDTAAYMLRGEYAHLNFPDSKQQLKANALNGSTSTTSALLEAKLQLAISQQAEKKTNIIESSSSSSPSSPDKHKRKYSSADDRDQKNSNVIINSNLTSQNSSTRKERQFGSDEVIIESKKSQDVISSSDVDAVQLSRMPSLDMDMIWDALLVSD</sequence>
<feature type="compositionally biased region" description="Polar residues" evidence="9">
    <location>
        <begin position="339"/>
        <end position="354"/>
    </location>
</feature>
<comment type="subcellular location">
    <subcellularLocation>
        <location evidence="1">Nucleus</location>
    </subcellularLocation>
</comment>
<dbReference type="GO" id="GO:0009873">
    <property type="term" value="P:ethylene-activated signaling pathway"/>
    <property type="evidence" value="ECO:0007669"/>
    <property type="project" value="UniProtKB-KW"/>
</dbReference>
<evidence type="ECO:0000256" key="8">
    <source>
        <dbReference type="ARBA" id="ARBA00024343"/>
    </source>
</evidence>
<comment type="caution">
    <text evidence="11">The sequence shown here is derived from an EMBL/GenBank/DDBJ whole genome shotgun (WGS) entry which is preliminary data.</text>
</comment>
<feature type="compositionally biased region" description="Low complexity" evidence="9">
    <location>
        <begin position="45"/>
        <end position="64"/>
    </location>
</feature>
<reference evidence="11 12" key="1">
    <citation type="journal article" date="2023" name="G3 (Bethesda)">
        <title>A chromosome-length genome assembly and annotation of blackberry (Rubus argutus, cv. 'Hillquist').</title>
        <authorList>
            <person name="Bruna T."/>
            <person name="Aryal R."/>
            <person name="Dudchenko O."/>
            <person name="Sargent D.J."/>
            <person name="Mead D."/>
            <person name="Buti M."/>
            <person name="Cavallini A."/>
            <person name="Hytonen T."/>
            <person name="Andres J."/>
            <person name="Pham M."/>
            <person name="Weisz D."/>
            <person name="Mascagni F."/>
            <person name="Usai G."/>
            <person name="Natali L."/>
            <person name="Bassil N."/>
            <person name="Fernandez G.E."/>
            <person name="Lomsadze A."/>
            <person name="Armour M."/>
            <person name="Olukolu B."/>
            <person name="Poorten T."/>
            <person name="Britton C."/>
            <person name="Davik J."/>
            <person name="Ashrafi H."/>
            <person name="Aiden E.L."/>
            <person name="Borodovsky M."/>
            <person name="Worthington M."/>
        </authorList>
    </citation>
    <scope>NUCLEOTIDE SEQUENCE [LARGE SCALE GENOMIC DNA]</scope>
    <source>
        <strain evidence="11">PI 553951</strain>
    </source>
</reference>
<dbReference type="GO" id="GO:0003700">
    <property type="term" value="F:DNA-binding transcription factor activity"/>
    <property type="evidence" value="ECO:0007669"/>
    <property type="project" value="InterPro"/>
</dbReference>
<dbReference type="SUPFAM" id="SSF54171">
    <property type="entry name" value="DNA-binding domain"/>
    <property type="match status" value="1"/>
</dbReference>
<evidence type="ECO:0000256" key="1">
    <source>
        <dbReference type="ARBA" id="ARBA00004123"/>
    </source>
</evidence>
<dbReference type="SMART" id="SM00380">
    <property type="entry name" value="AP2"/>
    <property type="match status" value="1"/>
</dbReference>
<evidence type="ECO:0000256" key="5">
    <source>
        <dbReference type="ARBA" id="ARBA00023159"/>
    </source>
</evidence>
<dbReference type="GO" id="GO:0005634">
    <property type="term" value="C:nucleus"/>
    <property type="evidence" value="ECO:0007669"/>
    <property type="project" value="UniProtKB-SubCell"/>
</dbReference>
<evidence type="ECO:0000256" key="3">
    <source>
        <dbReference type="ARBA" id="ARBA00023015"/>
    </source>
</evidence>
<dbReference type="Pfam" id="PF00847">
    <property type="entry name" value="AP2"/>
    <property type="match status" value="1"/>
</dbReference>
<evidence type="ECO:0000256" key="9">
    <source>
        <dbReference type="SAM" id="MobiDB-lite"/>
    </source>
</evidence>
<keyword evidence="6" id="KW-0804">Transcription</keyword>
<dbReference type="CDD" id="cd00018">
    <property type="entry name" value="AP2"/>
    <property type="match status" value="1"/>
</dbReference>
<keyword evidence="4" id="KW-0238">DNA-binding</keyword>
<keyword evidence="3" id="KW-0805">Transcription regulation</keyword>